<dbReference type="EMBL" id="JNBQ01000003">
    <property type="protein sequence ID" value="KLN35781.1"/>
    <property type="molecule type" value="Genomic_DNA"/>
</dbReference>
<keyword evidence="3" id="KW-1185">Reference proteome</keyword>
<evidence type="ECO:0000256" key="1">
    <source>
        <dbReference type="SAM" id="MobiDB-lite"/>
    </source>
</evidence>
<evidence type="ECO:0000313" key="3">
    <source>
        <dbReference type="Proteomes" id="UP000035265"/>
    </source>
</evidence>
<dbReference type="AlphaFoldDB" id="A0A0H2KQF4"/>
<feature type="compositionally biased region" description="Low complexity" evidence="1">
    <location>
        <begin position="58"/>
        <end position="70"/>
    </location>
</feature>
<accession>A0A0H2KQF4</accession>
<dbReference type="Proteomes" id="UP000035265">
    <property type="component" value="Unassembled WGS sequence"/>
</dbReference>
<organism evidence="2 3">
    <name type="scientific">Cellulosimicrobium funkei</name>
    <dbReference type="NCBI Taxonomy" id="264251"/>
    <lineage>
        <taxon>Bacteria</taxon>
        <taxon>Bacillati</taxon>
        <taxon>Actinomycetota</taxon>
        <taxon>Actinomycetes</taxon>
        <taxon>Micrococcales</taxon>
        <taxon>Promicromonosporaceae</taxon>
        <taxon>Cellulosimicrobium</taxon>
    </lineage>
</organism>
<sequence>MARILPISGTACASAQSVVATHLPSICVTVMPSSNCRSRMPSRDRPAHAPGSATSGLTSVRTPSTPRSTSAHGPTAIASVP</sequence>
<reference evidence="2 3" key="1">
    <citation type="submission" date="2014-05" db="EMBL/GenBank/DDBJ databases">
        <title>Cellulosimicrobium funkei U11 genome.</title>
        <authorList>
            <person name="Hu C."/>
            <person name="Gong Y."/>
            <person name="Wan W."/>
            <person name="Jiang M."/>
        </authorList>
    </citation>
    <scope>NUCLEOTIDE SEQUENCE [LARGE SCALE GENOMIC DNA]</scope>
    <source>
        <strain evidence="2 3">U11</strain>
    </source>
</reference>
<name>A0A0H2KQF4_9MICO</name>
<feature type="region of interest" description="Disordered" evidence="1">
    <location>
        <begin position="34"/>
        <end position="81"/>
    </location>
</feature>
<gene>
    <name evidence="2" type="ORF">FB00_05695</name>
</gene>
<comment type="caution">
    <text evidence="2">The sequence shown here is derived from an EMBL/GenBank/DDBJ whole genome shotgun (WGS) entry which is preliminary data.</text>
</comment>
<protein>
    <submittedName>
        <fullName evidence="2">Uncharacterized protein</fullName>
    </submittedName>
</protein>
<proteinExistence type="predicted"/>
<evidence type="ECO:0000313" key="2">
    <source>
        <dbReference type="EMBL" id="KLN35781.1"/>
    </source>
</evidence>